<dbReference type="EMBL" id="GBHO01021033">
    <property type="protein sequence ID" value="JAG22571.1"/>
    <property type="molecule type" value="Transcribed_RNA"/>
</dbReference>
<organism evidence="2">
    <name type="scientific">Lygus hesperus</name>
    <name type="common">Western plant bug</name>
    <dbReference type="NCBI Taxonomy" id="30085"/>
    <lineage>
        <taxon>Eukaryota</taxon>
        <taxon>Metazoa</taxon>
        <taxon>Ecdysozoa</taxon>
        <taxon>Arthropoda</taxon>
        <taxon>Hexapoda</taxon>
        <taxon>Insecta</taxon>
        <taxon>Pterygota</taxon>
        <taxon>Neoptera</taxon>
        <taxon>Paraneoptera</taxon>
        <taxon>Hemiptera</taxon>
        <taxon>Heteroptera</taxon>
        <taxon>Panheteroptera</taxon>
        <taxon>Cimicomorpha</taxon>
        <taxon>Miridae</taxon>
        <taxon>Mirini</taxon>
        <taxon>Lygus</taxon>
    </lineage>
</organism>
<feature type="compositionally biased region" description="Low complexity" evidence="1">
    <location>
        <begin position="61"/>
        <end position="77"/>
    </location>
</feature>
<dbReference type="AlphaFoldDB" id="A0A0A9XSE3"/>
<evidence type="ECO:0000313" key="2">
    <source>
        <dbReference type="EMBL" id="JAG22571.1"/>
    </source>
</evidence>
<sequence length="122" mass="12585">MDERMSGYTRHTDPREDTIVKPVLQVVTKPLVIPPRASTAVPIPAAVPAVPPTGTNPSSDNTSTGNVSSSANGAAAVTKRRRTMEEGRTRRKVTAVHLETVSAAPVGAVVSSDANVNSVGSG</sequence>
<gene>
    <name evidence="2" type="primary">WWP2_0</name>
    <name evidence="2" type="ORF">CM83_102627</name>
</gene>
<proteinExistence type="predicted"/>
<evidence type="ECO:0000256" key="1">
    <source>
        <dbReference type="SAM" id="MobiDB-lite"/>
    </source>
</evidence>
<accession>A0A0A9XSE3</accession>
<feature type="non-terminal residue" evidence="2">
    <location>
        <position position="122"/>
    </location>
</feature>
<reference evidence="2" key="1">
    <citation type="journal article" date="2014" name="PLoS ONE">
        <title>Transcriptome-Based Identification of ABC Transporters in the Western Tarnished Plant Bug Lygus hesperus.</title>
        <authorList>
            <person name="Hull J.J."/>
            <person name="Chaney K."/>
            <person name="Geib S.M."/>
            <person name="Fabrick J.A."/>
            <person name="Brent C.S."/>
            <person name="Walsh D."/>
            <person name="Lavine L.C."/>
        </authorList>
    </citation>
    <scope>NUCLEOTIDE SEQUENCE</scope>
</reference>
<name>A0A0A9XSE3_LYGHE</name>
<protein>
    <submittedName>
        <fullName evidence="2">NEDD4-like E3 ubiquitin-protein ligase WWP2</fullName>
    </submittedName>
</protein>
<reference evidence="2" key="2">
    <citation type="submission" date="2014-07" db="EMBL/GenBank/DDBJ databases">
        <authorList>
            <person name="Hull J."/>
        </authorList>
    </citation>
    <scope>NUCLEOTIDE SEQUENCE</scope>
</reference>
<feature type="region of interest" description="Disordered" evidence="1">
    <location>
        <begin position="47"/>
        <end position="93"/>
    </location>
</feature>